<dbReference type="Proteomes" id="UP001065298">
    <property type="component" value="Chromosome 4"/>
</dbReference>
<reference evidence="1" key="1">
    <citation type="submission" date="2022-06" db="EMBL/GenBank/DDBJ databases">
        <title>Fusarium solani species complex genomes reveal bases of compartmentalisation and animal pathogenesis.</title>
        <authorList>
            <person name="Tsai I.J."/>
        </authorList>
    </citation>
    <scope>NUCLEOTIDE SEQUENCE</scope>
    <source>
        <strain evidence="1">Fu6.1</strain>
    </source>
</reference>
<sequence length="299" mass="33137">MTMDIPNLGGNAFFLACHALLILPQIYYGIRHKTWGFLFGMLCGHVLEIIGYVARIRMHFLHDEFLMYIVTLTIGPAFFSAAIYLCLARIITVYGEGFSRFSPRTYTITFMISDFVALIFQAAGGAILGGEDPTKTDAGLAIIKTGLAAHLAAISIFVILAGELGFRIHRNRDAWNPNFRELQRSWRFKMFLICLTAATLCILIRTSYRVAELSGGYDSKLANDETAFMILEGAMIVVATACLLAGHPGVCFEGRWGEADFQLRKTDESAQFEKTESDPVPLSCLTTTTAPGFRKTETQ</sequence>
<name>A0ACC0R1W7_9HYPO</name>
<protein>
    <submittedName>
        <fullName evidence="1">Uncharacterized protein</fullName>
    </submittedName>
</protein>
<evidence type="ECO:0000313" key="1">
    <source>
        <dbReference type="EMBL" id="KAI8671835.1"/>
    </source>
</evidence>
<accession>A0ACC0R1W7</accession>
<comment type="caution">
    <text evidence="1">The sequence shown here is derived from an EMBL/GenBank/DDBJ whole genome shotgun (WGS) entry which is preliminary data.</text>
</comment>
<gene>
    <name evidence="1" type="ORF">NCS57_00659900</name>
</gene>
<keyword evidence="2" id="KW-1185">Reference proteome</keyword>
<evidence type="ECO:0000313" key="2">
    <source>
        <dbReference type="Proteomes" id="UP001065298"/>
    </source>
</evidence>
<organism evidence="1 2">
    <name type="scientific">Fusarium keratoplasticum</name>
    <dbReference type="NCBI Taxonomy" id="1328300"/>
    <lineage>
        <taxon>Eukaryota</taxon>
        <taxon>Fungi</taxon>
        <taxon>Dikarya</taxon>
        <taxon>Ascomycota</taxon>
        <taxon>Pezizomycotina</taxon>
        <taxon>Sordariomycetes</taxon>
        <taxon>Hypocreomycetidae</taxon>
        <taxon>Hypocreales</taxon>
        <taxon>Nectriaceae</taxon>
        <taxon>Fusarium</taxon>
        <taxon>Fusarium solani species complex</taxon>
    </lineage>
</organism>
<proteinExistence type="predicted"/>
<dbReference type="EMBL" id="CM046506">
    <property type="protein sequence ID" value="KAI8671835.1"/>
    <property type="molecule type" value="Genomic_DNA"/>
</dbReference>